<feature type="compositionally biased region" description="Basic residues" evidence="3">
    <location>
        <begin position="1033"/>
        <end position="1049"/>
    </location>
</feature>
<dbReference type="Gene3D" id="3.90.70.10">
    <property type="entry name" value="Cysteine proteinases"/>
    <property type="match status" value="1"/>
</dbReference>
<feature type="domain" description="USP" evidence="4">
    <location>
        <begin position="134"/>
        <end position="496"/>
    </location>
</feature>
<evidence type="ECO:0000256" key="3">
    <source>
        <dbReference type="SAM" id="MobiDB-lite"/>
    </source>
</evidence>
<dbReference type="InterPro" id="IPR001394">
    <property type="entry name" value="Peptidase_C19_UCH"/>
</dbReference>
<proteinExistence type="predicted"/>
<evidence type="ECO:0000259" key="4">
    <source>
        <dbReference type="PROSITE" id="PS50235"/>
    </source>
</evidence>
<feature type="region of interest" description="Disordered" evidence="3">
    <location>
        <begin position="529"/>
        <end position="583"/>
    </location>
</feature>
<evidence type="ECO:0000313" key="5">
    <source>
        <dbReference type="EMBL" id="KAF7489450.1"/>
    </source>
</evidence>
<feature type="compositionally biased region" description="Polar residues" evidence="3">
    <location>
        <begin position="1126"/>
        <end position="1135"/>
    </location>
</feature>
<feature type="compositionally biased region" description="Basic and acidic residues" evidence="3">
    <location>
        <begin position="1005"/>
        <end position="1016"/>
    </location>
</feature>
<dbReference type="CDD" id="cd02257">
    <property type="entry name" value="Peptidase_C19"/>
    <property type="match status" value="1"/>
</dbReference>
<organism evidence="5">
    <name type="scientific">Sarcoptes scabiei</name>
    <name type="common">Itch mite</name>
    <name type="synonym">Acarus scabiei</name>
    <dbReference type="NCBI Taxonomy" id="52283"/>
    <lineage>
        <taxon>Eukaryota</taxon>
        <taxon>Metazoa</taxon>
        <taxon>Ecdysozoa</taxon>
        <taxon>Arthropoda</taxon>
        <taxon>Chelicerata</taxon>
        <taxon>Arachnida</taxon>
        <taxon>Acari</taxon>
        <taxon>Acariformes</taxon>
        <taxon>Sarcoptiformes</taxon>
        <taxon>Astigmata</taxon>
        <taxon>Psoroptidia</taxon>
        <taxon>Sarcoptoidea</taxon>
        <taxon>Sarcoptidae</taxon>
        <taxon>Sarcoptinae</taxon>
        <taxon>Sarcoptes</taxon>
    </lineage>
</organism>
<dbReference type="Proteomes" id="UP000070412">
    <property type="component" value="Unassembled WGS sequence"/>
</dbReference>
<feature type="compositionally biased region" description="Low complexity" evidence="3">
    <location>
        <begin position="778"/>
        <end position="807"/>
    </location>
</feature>
<feature type="compositionally biased region" description="Polar residues" evidence="3">
    <location>
        <begin position="1270"/>
        <end position="1292"/>
    </location>
</feature>
<feature type="compositionally biased region" description="Polar residues" evidence="3">
    <location>
        <begin position="1019"/>
        <end position="1032"/>
    </location>
</feature>
<dbReference type="InterPro" id="IPR038765">
    <property type="entry name" value="Papain-like_cys_pep_sf"/>
</dbReference>
<dbReference type="InterPro" id="IPR028889">
    <property type="entry name" value="USP"/>
</dbReference>
<feature type="compositionally biased region" description="Low complexity" evidence="3">
    <location>
        <begin position="1233"/>
        <end position="1246"/>
    </location>
</feature>
<sequence>MDGQQIAMMTTNKKSHQSHQFYSHNHHQHHLHQSQQSEMIATSFISDDLTYEANNHNSNDHHPELEHLAKTMPIPSGVADDENRLLYGDDGIATNTNDNDEIDSIHCRQQSTSSSTSSSLPVRCQSRMSISHDKGLLNMPGQNNCFLNSAVQVLWHLDVFRRSLREISGHACMGDCCLFCALKDLFNQFQSSSESALPPDSLRFALAQSFNDQRRFRLGYMDDAAECFENILNRIHYHLTNKELDSTTNCLPHCLPHQKFSMNLFEQIVCDQCGSKSDPFIFTQMIHYISTSALCAQANSLLVLKSNQQTRTDPNDTDERRSDKIIDFGPLLKIASSMGDVRNCPKLCGARMNIKRLLLNRPDIISLGLIWDTDHPSISFIRNVYKIIDVRIHLNEIFDLNKFDEQQQNKHRNCRLDKNSASAKQCFDSDDKHLDLVGLVTYYGKHYSTYIFNTKLSQWIYFDDATVRVVGPEWKQVVDKCIKGHFQPLLLLYANPLAKIINTEQAFKEIVPMTIIKRSNDRNENVILQRNDQKFSQPKRPLTITSTASTEKSSISSQHHHHQQQPTSKKSTMSLPTSSLASSIETNTQLASREFLTEHHYRPFVNEIPESPSATSTASYFSDVGDSTDGYISRKVVENIIKIHRNSKKLNHCESKTSALSKESDLNYRKNHRNSSSSLESFDSVARQPALFPSSRASRQDSINSIESSSLQRRDSGNSSGDRASSASSNETPFYSNIQNARRLLKSSSTTNATASTTGTISSKSSTNMNHKSRSKNSSDQGYDSFSLSSSDSFPSTNSTPLTSSPSKMNSKLKQIPEDVQLIDSMINDLQMDDCDKICSEVDVLLLKSYEKEREGDLRAAVALSDSAAAKARSAMDMPYSNHQILISVKMKHSMCVMRSASLHKRVLEIEAEEKRLMKASLDQTFHTRQSSRDSSHGRHSRQGSRDGTVAKESKSSKESYNSSNNKSSSSLASPKNLEIYATLPKKSKHKKEFTIKEQSSGAVIKDDRTKSKLIETDPLQNTQSTKSSLRNKNYRSIKKQRDNHHRNHLTTDSEFSDYCSEWEAIQRRNSRKKTIEFLQRNNDCDELGNGCQRGWQSCRENDSEGYVEFNPIDDVSSRNEHRSKQSTNLIANTSSERKQQCKIKRKLMFGSFLKAKNRSLPDLREEELKENDLSAVKKSSPIQTNGIESDRSNNVAVLNQRSLNPKTTCANINSKGFYQAHKSFVAEHGLLKSKNNPTTSNNNRPSLIKVQPPHLESFAKPIKKIPADSNPSIPTTNDNDSIKSTANQSKIITAATKSPPPPPPPRKTVSLNRIDPKSIGTGNQSPSLQLSSRMNVCNQNDQSARTLNVELETRNPTNPVSSISTKKPRPLEIANFINSSRILQNHSPMISDSKHNQSPIKLNGTNRFFPSEHHPLNDHHDQLRSPQNIHMPIPLNPLAQNDRSNQVYPHSQHFHHQFQRPPDYETTLKRLEMNNSLEMVKKSLHKPQQTYPQLLQQQQQSQPSISIANGKHSPIYSNLPNTFGSASKPIAFEQNHREPIALETSPPTAIPESERIQSVKSNISLKKSVKFSDQIELVASADDELDEPLPNLLFEKVLGKNFLINQLQSP</sequence>
<dbReference type="EMBL" id="WVUK01000065">
    <property type="protein sequence ID" value="KAF7489450.1"/>
    <property type="molecule type" value="Genomic_DNA"/>
</dbReference>
<feature type="compositionally biased region" description="Basic and acidic residues" evidence="3">
    <location>
        <begin position="949"/>
        <end position="958"/>
    </location>
</feature>
<dbReference type="EnsemblMetazoa" id="SSS_2241s_mrna">
    <property type="protein sequence ID" value="KAF7489450.1"/>
    <property type="gene ID" value="SSS_2241"/>
</dbReference>
<feature type="region of interest" description="Disordered" evidence="3">
    <location>
        <begin position="1005"/>
        <end position="1051"/>
    </location>
</feature>
<name>A0A834VBG1_SARSC</name>
<feature type="region of interest" description="Disordered" evidence="3">
    <location>
        <begin position="654"/>
        <end position="813"/>
    </location>
</feature>
<dbReference type="GO" id="GO:0004843">
    <property type="term" value="F:cysteine-type deubiquitinase activity"/>
    <property type="evidence" value="ECO:0007669"/>
    <property type="project" value="InterPro"/>
</dbReference>
<feature type="compositionally biased region" description="Low complexity" evidence="3">
    <location>
        <begin position="746"/>
        <end position="768"/>
    </location>
</feature>
<accession>A0A834VBG1</accession>
<feature type="region of interest" description="Disordered" evidence="3">
    <location>
        <begin position="922"/>
        <end position="973"/>
    </location>
</feature>
<dbReference type="PANTHER" id="PTHR22975">
    <property type="entry name" value="UBIQUITIN SPECIFIC PROTEINASE"/>
    <property type="match status" value="1"/>
</dbReference>
<gene>
    <name evidence="5" type="ORF">SSS_2241</name>
</gene>
<reference evidence="6" key="3">
    <citation type="submission" date="2022-06" db="UniProtKB">
        <authorList>
            <consortium name="EnsemblMetazoa"/>
        </authorList>
    </citation>
    <scope>IDENTIFICATION</scope>
</reference>
<dbReference type="PROSITE" id="PS50235">
    <property type="entry name" value="USP_3"/>
    <property type="match status" value="1"/>
</dbReference>
<evidence type="ECO:0000313" key="6">
    <source>
        <dbReference type="EnsemblMetazoa" id="KAF7489450.1"/>
    </source>
</evidence>
<feature type="compositionally biased region" description="Polar residues" evidence="3">
    <location>
        <begin position="566"/>
        <end position="583"/>
    </location>
</feature>
<evidence type="ECO:0000256" key="1">
    <source>
        <dbReference type="ARBA" id="ARBA00022786"/>
    </source>
</evidence>
<reference evidence="5" key="2">
    <citation type="submission" date="2020-01" db="EMBL/GenBank/DDBJ databases">
        <authorList>
            <person name="Korhonen P.K.K."/>
            <person name="Guangxu M.G."/>
            <person name="Wang T.W."/>
            <person name="Stroehlein A.J.S."/>
            <person name="Young N.D."/>
            <person name="Ang C.-S.A."/>
            <person name="Fernando D.W.F."/>
            <person name="Lu H.L."/>
            <person name="Taylor S.T."/>
            <person name="Ehtesham M.E.M."/>
            <person name="Najaraj S.H.N."/>
            <person name="Harsha G.H.G."/>
            <person name="Madugundu A.M."/>
            <person name="Renuse S.R."/>
            <person name="Holt D.H."/>
            <person name="Pandey A.P."/>
            <person name="Papenfuss A.P."/>
            <person name="Gasser R.B.G."/>
            <person name="Fischer K.F."/>
        </authorList>
    </citation>
    <scope>NUCLEOTIDE SEQUENCE</scope>
    <source>
        <strain evidence="5">SSS_KF_BRIS2020</strain>
    </source>
</reference>
<feature type="compositionally biased region" description="Low complexity" evidence="3">
    <location>
        <begin position="717"/>
        <end position="730"/>
    </location>
</feature>
<keyword evidence="7" id="KW-1185">Reference proteome</keyword>
<dbReference type="PANTHER" id="PTHR22975:SF9">
    <property type="entry name" value="ECHINUS SPLICE FORM 3"/>
    <property type="match status" value="1"/>
</dbReference>
<feature type="compositionally biased region" description="Polar residues" evidence="3">
    <location>
        <begin position="1321"/>
        <end position="1330"/>
    </location>
</feature>
<feature type="compositionally biased region" description="Polar residues" evidence="3">
    <location>
        <begin position="731"/>
        <end position="740"/>
    </location>
</feature>
<protein>
    <submittedName>
        <fullName evidence="5">Inactive ubiquitin carboxyl-terminal hydrolase 54</fullName>
    </submittedName>
</protein>
<feature type="region of interest" description="Disordered" evidence="3">
    <location>
        <begin position="1264"/>
        <end position="1330"/>
    </location>
</feature>
<feature type="compositionally biased region" description="Low complexity" evidence="3">
    <location>
        <begin position="959"/>
        <end position="973"/>
    </location>
</feature>
<feature type="compositionally biased region" description="Low complexity" evidence="3">
    <location>
        <begin position="543"/>
        <end position="557"/>
    </location>
</feature>
<dbReference type="GO" id="GO:0016579">
    <property type="term" value="P:protein deubiquitination"/>
    <property type="evidence" value="ECO:0007669"/>
    <property type="project" value="InterPro"/>
</dbReference>
<dbReference type="OrthoDB" id="205782at2759"/>
<dbReference type="Pfam" id="PF00443">
    <property type="entry name" value="UCH"/>
    <property type="match status" value="1"/>
</dbReference>
<dbReference type="InterPro" id="IPR052398">
    <property type="entry name" value="Ubiquitin_hydrolase_53/54"/>
</dbReference>
<keyword evidence="1" id="KW-0833">Ubl conjugation pathway</keyword>
<feature type="region of interest" description="Disordered" evidence="3">
    <location>
        <begin position="1233"/>
        <end position="1252"/>
    </location>
</feature>
<keyword evidence="2 5" id="KW-0378">Hydrolase</keyword>
<feature type="region of interest" description="Disordered" evidence="3">
    <location>
        <begin position="1117"/>
        <end position="1138"/>
    </location>
</feature>
<feature type="compositionally biased region" description="Polar residues" evidence="3">
    <location>
        <begin position="695"/>
        <end position="711"/>
    </location>
</feature>
<dbReference type="SUPFAM" id="SSF54001">
    <property type="entry name" value="Cysteine proteinases"/>
    <property type="match status" value="1"/>
</dbReference>
<evidence type="ECO:0000256" key="2">
    <source>
        <dbReference type="ARBA" id="ARBA00022801"/>
    </source>
</evidence>
<reference evidence="7" key="1">
    <citation type="journal article" date="2020" name="PLoS Negl. Trop. Dis.">
        <title>High-quality nuclear genome for Sarcoptes scabiei-A critical resource for a neglected parasite.</title>
        <authorList>
            <person name="Korhonen P.K."/>
            <person name="Gasser R.B."/>
            <person name="Ma G."/>
            <person name="Wang T."/>
            <person name="Stroehlein A.J."/>
            <person name="Young N.D."/>
            <person name="Ang C.S."/>
            <person name="Fernando D.D."/>
            <person name="Lu H.C."/>
            <person name="Taylor S."/>
            <person name="Reynolds S.L."/>
            <person name="Mofiz E."/>
            <person name="Najaraj S.H."/>
            <person name="Gowda H."/>
            <person name="Madugundu A."/>
            <person name="Renuse S."/>
            <person name="Holt D."/>
            <person name="Pandey A."/>
            <person name="Papenfuss A.T."/>
            <person name="Fischer K."/>
        </authorList>
    </citation>
    <scope>NUCLEOTIDE SEQUENCE [LARGE SCALE GENOMIC DNA]</scope>
</reference>
<evidence type="ECO:0000313" key="7">
    <source>
        <dbReference type="Proteomes" id="UP000070412"/>
    </source>
</evidence>